<dbReference type="InterPro" id="IPR002772">
    <property type="entry name" value="Glyco_hydro_3_C"/>
</dbReference>
<dbReference type="SMART" id="SM00758">
    <property type="entry name" value="PA14"/>
    <property type="match status" value="1"/>
</dbReference>
<dbReference type="EC" id="3.2.1.21" evidence="3 6"/>
<dbReference type="PROSITE" id="PS51820">
    <property type="entry name" value="PA14"/>
    <property type="match status" value="1"/>
</dbReference>
<organism evidence="8 9">
    <name type="scientific">Naganishia liquefaciens</name>
    <dbReference type="NCBI Taxonomy" id="104408"/>
    <lineage>
        <taxon>Eukaryota</taxon>
        <taxon>Fungi</taxon>
        <taxon>Dikarya</taxon>
        <taxon>Basidiomycota</taxon>
        <taxon>Agaricomycotina</taxon>
        <taxon>Tremellomycetes</taxon>
        <taxon>Filobasidiales</taxon>
        <taxon>Filobasidiaceae</taxon>
        <taxon>Naganishia</taxon>
    </lineage>
</organism>
<dbReference type="InterPro" id="IPR013783">
    <property type="entry name" value="Ig-like_fold"/>
</dbReference>
<dbReference type="SUPFAM" id="SSF52279">
    <property type="entry name" value="Beta-D-glucan exohydrolase, C-terminal domain"/>
    <property type="match status" value="1"/>
</dbReference>
<dbReference type="InterPro" id="IPR026891">
    <property type="entry name" value="Fn3-like"/>
</dbReference>
<dbReference type="Pfam" id="PF07691">
    <property type="entry name" value="PA14"/>
    <property type="match status" value="1"/>
</dbReference>
<dbReference type="GO" id="GO:0008422">
    <property type="term" value="F:beta-glucosidase activity"/>
    <property type="evidence" value="ECO:0007669"/>
    <property type="project" value="UniProtKB-EC"/>
</dbReference>
<comment type="similarity">
    <text evidence="2 6">Belongs to the glycosyl hydrolase 3 family.</text>
</comment>
<keyword evidence="4 6" id="KW-0378">Hydrolase</keyword>
<dbReference type="UniPathway" id="UPA00696"/>
<feature type="domain" description="PA14" evidence="7">
    <location>
        <begin position="415"/>
        <end position="584"/>
    </location>
</feature>
<evidence type="ECO:0000256" key="2">
    <source>
        <dbReference type="ARBA" id="ARBA00005336"/>
    </source>
</evidence>
<comment type="pathway">
    <text evidence="6">Glycan metabolism; cellulose degradation.</text>
</comment>
<evidence type="ECO:0000256" key="4">
    <source>
        <dbReference type="ARBA" id="ARBA00022801"/>
    </source>
</evidence>
<dbReference type="SUPFAM" id="SSF56988">
    <property type="entry name" value="Anthrax protective antigen"/>
    <property type="match status" value="1"/>
</dbReference>
<dbReference type="OrthoDB" id="47059at2759"/>
<keyword evidence="5 6" id="KW-0326">Glycosidase</keyword>
<dbReference type="PRINTS" id="PR00133">
    <property type="entry name" value="GLHYDRLASE3"/>
</dbReference>
<dbReference type="SUPFAM" id="SSF51445">
    <property type="entry name" value="(Trans)glycosidases"/>
    <property type="match status" value="1"/>
</dbReference>
<dbReference type="Pfam" id="PF14310">
    <property type="entry name" value="Fn3-like"/>
    <property type="match status" value="1"/>
</dbReference>
<dbReference type="SMART" id="SM01217">
    <property type="entry name" value="Fn3_like"/>
    <property type="match status" value="1"/>
</dbReference>
<dbReference type="InterPro" id="IPR036881">
    <property type="entry name" value="Glyco_hydro_3_C_sf"/>
</dbReference>
<dbReference type="InterPro" id="IPR011658">
    <property type="entry name" value="PA14_dom"/>
</dbReference>
<dbReference type="PANTHER" id="PTHR42715">
    <property type="entry name" value="BETA-GLUCOSIDASE"/>
    <property type="match status" value="1"/>
</dbReference>
<comment type="catalytic activity">
    <reaction evidence="1 6">
        <text>Hydrolysis of terminal, non-reducing beta-D-glucosyl residues with release of beta-D-glucose.</text>
        <dbReference type="EC" id="3.2.1.21"/>
    </reaction>
</comment>
<dbReference type="Gene3D" id="2.60.40.10">
    <property type="entry name" value="Immunoglobulins"/>
    <property type="match status" value="1"/>
</dbReference>
<reference evidence="8" key="1">
    <citation type="submission" date="2020-07" db="EMBL/GenBank/DDBJ databases">
        <title>Draft Genome Sequence of a Deep-Sea Yeast, Naganishia (Cryptococcus) liquefaciens strain N6.</title>
        <authorList>
            <person name="Han Y.W."/>
            <person name="Kajitani R."/>
            <person name="Morimoto H."/>
            <person name="Parhat M."/>
            <person name="Tsubouchi H."/>
            <person name="Bakenova O."/>
            <person name="Ogata M."/>
            <person name="Argunhan B."/>
            <person name="Aoki R."/>
            <person name="Kajiwara S."/>
            <person name="Itoh T."/>
            <person name="Iwasaki H."/>
        </authorList>
    </citation>
    <scope>NUCLEOTIDE SEQUENCE</scope>
    <source>
        <strain evidence="8">N6</strain>
    </source>
</reference>
<dbReference type="Pfam" id="PF00933">
    <property type="entry name" value="Glyco_hydro_3"/>
    <property type="match status" value="1"/>
</dbReference>
<dbReference type="InterPro" id="IPR037524">
    <property type="entry name" value="PA14/GLEYA"/>
</dbReference>
<keyword evidence="9" id="KW-1185">Reference proteome</keyword>
<accession>A0A8H3YHG6</accession>
<sequence length="867" mass="95539">MQDTASAADITRFVKADLDELVRQLTFDEKASLLSGPTWWTTADIPRLGIPHFKCTDGPNGIRGSSHFNPSPATCIPCETALGATFDKNLIFEAGGLLARDAKAKGDSFLLAPTCNIQRNPMNGRAFESFSEDPHLSGHLAAAYVQGLQANGVGATIKHFVCNDQEDKRFAVDVQVGARALREIYLMPFMLAQKYAKPWAFMTSYSRINGTHCSENEWLIKDLLRGEWEFDGLVMSDWFGTYSTDAAVKAGLDLEMPSPTRWRGPQLQHLVDAGKIEVSDIDARVRAVLQAVQRAAAADPDVVAKNTQAETYRDDAADRDLNRQLAAEAIVLLKNARNVLPLDQSKIRKIAVVGPNAKTRTVSGGGSAYLTSKYVITPLEGIQKLFEGKAEVVYAAGCYGHKYLPMLDGWITTEDGTKGWTTDWYADSPFKRPDVKPVASLVLPSTRVRVNDQKPPGITVDQFCFVSTGYIVAEEDGPHEFGISVVGRARVLVNDQLVLDNGFKTKQTPGDSFYGNGTIEEVGVHNLRKGERYKIVLEYSNMACDAELKDDTPAKGVRGLMVAAVRLSCAPKLAQENDAIRQAVDIAGDADAVLCFTGSTMDWETEGADRTRFLLPGATNKLVQALLEARPDTVICNQSGSAWAFPWLNKADTILQSWFGGDETGNAIADVLFGRVTPAGRMPLSFPYEIEHCTGHLNWGSQNGKVLYGEGLFVGYRGYQETKRDVMFAFGEGLSYTTFEWTDPKVDIKQGATADDIKLTLTLAITNTGSRRGADVVQVYIHDPVSALRRPQRELKGFEKVYLDSNQTENISLTLDKYAFSYWDDKAQCWVLEEGEFDVILGKSSRPEDELARLQVKIEQTHRWGGL</sequence>
<evidence type="ECO:0000256" key="6">
    <source>
        <dbReference type="RuleBase" id="RU361161"/>
    </source>
</evidence>
<keyword evidence="6" id="KW-0119">Carbohydrate metabolism</keyword>
<dbReference type="Gene3D" id="3.40.50.1700">
    <property type="entry name" value="Glycoside hydrolase family 3 C-terminal domain"/>
    <property type="match status" value="1"/>
</dbReference>
<dbReference type="PROSITE" id="PS00775">
    <property type="entry name" value="GLYCOSYL_HYDROL_F3"/>
    <property type="match status" value="1"/>
</dbReference>
<dbReference type="Gene3D" id="2.60.120.260">
    <property type="entry name" value="Galactose-binding domain-like"/>
    <property type="match status" value="1"/>
</dbReference>
<proteinExistence type="inferred from homology"/>
<dbReference type="GO" id="GO:0030245">
    <property type="term" value="P:cellulose catabolic process"/>
    <property type="evidence" value="ECO:0007669"/>
    <property type="project" value="UniProtKB-UniPathway"/>
</dbReference>
<dbReference type="PANTHER" id="PTHR42715:SF27">
    <property type="entry name" value="BETA-GLUCOSIDASE-RELATED"/>
    <property type="match status" value="1"/>
</dbReference>
<dbReference type="Pfam" id="PF01915">
    <property type="entry name" value="Glyco_hydro_3_C"/>
    <property type="match status" value="1"/>
</dbReference>
<dbReference type="FunFam" id="2.60.40.10:FF:000495">
    <property type="entry name" value="Periplasmic beta-glucosidase"/>
    <property type="match status" value="1"/>
</dbReference>
<dbReference type="InterPro" id="IPR019800">
    <property type="entry name" value="Glyco_hydro_3_AS"/>
</dbReference>
<evidence type="ECO:0000313" key="8">
    <source>
        <dbReference type="EMBL" id="GHJ89965.1"/>
    </source>
</evidence>
<keyword evidence="6" id="KW-0624">Polysaccharide degradation</keyword>
<evidence type="ECO:0000256" key="1">
    <source>
        <dbReference type="ARBA" id="ARBA00000448"/>
    </source>
</evidence>
<dbReference type="InterPro" id="IPR001764">
    <property type="entry name" value="Glyco_hydro_3_N"/>
</dbReference>
<name>A0A8H3YHG6_9TREE</name>
<dbReference type="InterPro" id="IPR050288">
    <property type="entry name" value="Cellulose_deg_GH3"/>
</dbReference>
<dbReference type="Proteomes" id="UP000620104">
    <property type="component" value="Unassembled WGS sequence"/>
</dbReference>
<dbReference type="InterPro" id="IPR017853">
    <property type="entry name" value="GH"/>
</dbReference>
<protein>
    <recommendedName>
        <fullName evidence="3 6">beta-glucosidase</fullName>
        <ecNumber evidence="3 6">3.2.1.21</ecNumber>
    </recommendedName>
</protein>
<dbReference type="InterPro" id="IPR036962">
    <property type="entry name" value="Glyco_hydro_3_N_sf"/>
</dbReference>
<dbReference type="Gene3D" id="3.20.20.300">
    <property type="entry name" value="Glycoside hydrolase, family 3, N-terminal domain"/>
    <property type="match status" value="1"/>
</dbReference>
<dbReference type="EMBL" id="BLZA01000053">
    <property type="protein sequence ID" value="GHJ89965.1"/>
    <property type="molecule type" value="Genomic_DNA"/>
</dbReference>
<comment type="caution">
    <text evidence="8">The sequence shown here is derived from an EMBL/GenBank/DDBJ whole genome shotgun (WGS) entry which is preliminary data.</text>
</comment>
<gene>
    <name evidence="8" type="ORF">NliqN6_6367</name>
</gene>
<dbReference type="AlphaFoldDB" id="A0A8H3YHG6"/>
<evidence type="ECO:0000256" key="3">
    <source>
        <dbReference type="ARBA" id="ARBA00012744"/>
    </source>
</evidence>
<evidence type="ECO:0000256" key="5">
    <source>
        <dbReference type="ARBA" id="ARBA00023295"/>
    </source>
</evidence>
<evidence type="ECO:0000259" key="7">
    <source>
        <dbReference type="PROSITE" id="PS51820"/>
    </source>
</evidence>
<evidence type="ECO:0000313" key="9">
    <source>
        <dbReference type="Proteomes" id="UP000620104"/>
    </source>
</evidence>